<protein>
    <submittedName>
        <fullName evidence="1">Uncharacterized protein</fullName>
    </submittedName>
</protein>
<proteinExistence type="predicted"/>
<dbReference type="EMBL" id="SOAZ01000013">
    <property type="protein sequence ID" value="TDT56525.1"/>
    <property type="molecule type" value="Genomic_DNA"/>
</dbReference>
<evidence type="ECO:0000313" key="1">
    <source>
        <dbReference type="EMBL" id="TDT56525.1"/>
    </source>
</evidence>
<dbReference type="Proteomes" id="UP000295325">
    <property type="component" value="Unassembled WGS sequence"/>
</dbReference>
<sequence length="38" mass="4574">MSIKLVPWMKIYTEWLEHSEEQSKSTIMILCVIMVDFL</sequence>
<gene>
    <name evidence="1" type="ORF">EDD71_11370</name>
</gene>
<accession>A0A4R7KLE0</accession>
<reference evidence="1 2" key="1">
    <citation type="submission" date="2019-03" db="EMBL/GenBank/DDBJ databases">
        <title>Genomic Encyclopedia of Type Strains, Phase IV (KMG-IV): sequencing the most valuable type-strain genomes for metagenomic binning, comparative biology and taxonomic classification.</title>
        <authorList>
            <person name="Goeker M."/>
        </authorList>
    </citation>
    <scope>NUCLEOTIDE SEQUENCE [LARGE SCALE GENOMIC DNA]</scope>
    <source>
        <strain evidence="1 2">DSM 24455</strain>
    </source>
</reference>
<keyword evidence="2" id="KW-1185">Reference proteome</keyword>
<comment type="caution">
    <text evidence="1">The sequence shown here is derived from an EMBL/GenBank/DDBJ whole genome shotgun (WGS) entry which is preliminary data.</text>
</comment>
<organism evidence="1 2">
    <name type="scientific">Fonticella tunisiensis</name>
    <dbReference type="NCBI Taxonomy" id="1096341"/>
    <lineage>
        <taxon>Bacteria</taxon>
        <taxon>Bacillati</taxon>
        <taxon>Bacillota</taxon>
        <taxon>Clostridia</taxon>
        <taxon>Eubacteriales</taxon>
        <taxon>Clostridiaceae</taxon>
        <taxon>Fonticella</taxon>
    </lineage>
</organism>
<name>A0A4R7KLE0_9CLOT</name>
<evidence type="ECO:0000313" key="2">
    <source>
        <dbReference type="Proteomes" id="UP000295325"/>
    </source>
</evidence>
<dbReference type="AlphaFoldDB" id="A0A4R7KLE0"/>